<name>A0A482WZP2_LAOST</name>
<feature type="region of interest" description="Disordered" evidence="1">
    <location>
        <begin position="24"/>
        <end position="54"/>
    </location>
</feature>
<accession>A0A482WZP2</accession>
<keyword evidence="3" id="KW-1185">Reference proteome</keyword>
<evidence type="ECO:0000313" key="3">
    <source>
        <dbReference type="Proteomes" id="UP000291343"/>
    </source>
</evidence>
<sequence length="242" mass="25641">MATQLSAVGGGGGVGGRLSPMVCPLAKLGRTSPDEQQPPHPPPPRSSCSYNLRPAAAASSPTQLDCTGYSIRENQSIGHDKTQLDCSYMRGVSSPTAQLDCSYKIRGVSSPTAQLDCSYKIRGVSSPTAQLDCSYNKMRGVSSPTAQLDCSYNKMRGVSSPTAQLDCSSGYRASPYSLLRCSSPSATSLGRAASPLNQVDQGYHTLVSPCCWPDTSNTATAPLIAKSKRSIVKVRFYSLFII</sequence>
<dbReference type="AlphaFoldDB" id="A0A482WZP2"/>
<gene>
    <name evidence="2" type="ORF">LSTR_LSTR017541</name>
</gene>
<comment type="caution">
    <text evidence="2">The sequence shown here is derived from an EMBL/GenBank/DDBJ whole genome shotgun (WGS) entry which is preliminary data.</text>
</comment>
<dbReference type="Proteomes" id="UP000291343">
    <property type="component" value="Unassembled WGS sequence"/>
</dbReference>
<feature type="compositionally biased region" description="Pro residues" evidence="1">
    <location>
        <begin position="36"/>
        <end position="45"/>
    </location>
</feature>
<protein>
    <submittedName>
        <fullName evidence="2">Uncharacterized protein</fullName>
    </submittedName>
</protein>
<reference evidence="2 3" key="1">
    <citation type="journal article" date="2017" name="Gigascience">
        <title>Genome sequence of the small brown planthopper, Laodelphax striatellus.</title>
        <authorList>
            <person name="Zhu J."/>
            <person name="Jiang F."/>
            <person name="Wang X."/>
            <person name="Yang P."/>
            <person name="Bao Y."/>
            <person name="Zhao W."/>
            <person name="Wang W."/>
            <person name="Lu H."/>
            <person name="Wang Q."/>
            <person name="Cui N."/>
            <person name="Li J."/>
            <person name="Chen X."/>
            <person name="Luo L."/>
            <person name="Yu J."/>
            <person name="Kang L."/>
            <person name="Cui F."/>
        </authorList>
    </citation>
    <scope>NUCLEOTIDE SEQUENCE [LARGE SCALE GENOMIC DNA]</scope>
    <source>
        <strain evidence="2">Lst14</strain>
    </source>
</reference>
<evidence type="ECO:0000256" key="1">
    <source>
        <dbReference type="SAM" id="MobiDB-lite"/>
    </source>
</evidence>
<proteinExistence type="predicted"/>
<evidence type="ECO:0000313" key="2">
    <source>
        <dbReference type="EMBL" id="RZF38736.1"/>
    </source>
</evidence>
<dbReference type="EMBL" id="QKKF02021838">
    <property type="protein sequence ID" value="RZF38736.1"/>
    <property type="molecule type" value="Genomic_DNA"/>
</dbReference>
<dbReference type="InParanoid" id="A0A482WZP2"/>
<organism evidence="2 3">
    <name type="scientific">Laodelphax striatellus</name>
    <name type="common">Small brown planthopper</name>
    <name type="synonym">Delphax striatella</name>
    <dbReference type="NCBI Taxonomy" id="195883"/>
    <lineage>
        <taxon>Eukaryota</taxon>
        <taxon>Metazoa</taxon>
        <taxon>Ecdysozoa</taxon>
        <taxon>Arthropoda</taxon>
        <taxon>Hexapoda</taxon>
        <taxon>Insecta</taxon>
        <taxon>Pterygota</taxon>
        <taxon>Neoptera</taxon>
        <taxon>Paraneoptera</taxon>
        <taxon>Hemiptera</taxon>
        <taxon>Auchenorrhyncha</taxon>
        <taxon>Fulgoroidea</taxon>
        <taxon>Delphacidae</taxon>
        <taxon>Criomorphinae</taxon>
        <taxon>Laodelphax</taxon>
    </lineage>
</organism>